<dbReference type="Proteomes" id="UP000053157">
    <property type="component" value="Unassembled WGS sequence"/>
</dbReference>
<comment type="caution">
    <text evidence="1">The sequence shown here is derived from an EMBL/GenBank/DDBJ whole genome shotgun (WGS) entry which is preliminary data.</text>
</comment>
<evidence type="ECO:0000313" key="1">
    <source>
        <dbReference type="EMBL" id="KTG30351.1"/>
    </source>
</evidence>
<sequence>MNEYQKVMSILLSRERWWTNKEIIDEYNMNSGTVSAALSEFYNKLKITEKDKNGVHRVPSDKLLAGWAYVHYGWDAFKPPEVKDSAADALANRESERARRLVESCESAEEVYELLIREGVQIG</sequence>
<protein>
    <submittedName>
        <fullName evidence="1">Uncharacterized protein</fullName>
    </submittedName>
</protein>
<dbReference type="EMBL" id="LOPV01000058">
    <property type="protein sequence ID" value="KTG30351.1"/>
    <property type="molecule type" value="Genomic_DNA"/>
</dbReference>
<proteinExistence type="predicted"/>
<evidence type="ECO:0000313" key="2">
    <source>
        <dbReference type="Proteomes" id="UP000053157"/>
    </source>
</evidence>
<dbReference type="AlphaFoldDB" id="A0A0W1SVF7"/>
<gene>
    <name evidence="1" type="ORF">AUR66_08255</name>
</gene>
<keyword evidence="2" id="KW-1185">Reference proteome</keyword>
<name>A0A0W1SVF7_9EURY</name>
<organism evidence="1 2">
    <name type="scientific">Haloferax profundi</name>
    <dbReference type="NCBI Taxonomy" id="1544718"/>
    <lineage>
        <taxon>Archaea</taxon>
        <taxon>Methanobacteriati</taxon>
        <taxon>Methanobacteriota</taxon>
        <taxon>Stenosarchaea group</taxon>
        <taxon>Halobacteria</taxon>
        <taxon>Halobacteriales</taxon>
        <taxon>Haloferacaceae</taxon>
        <taxon>Haloferax</taxon>
    </lineage>
</organism>
<accession>A0A0W1SVF7</accession>
<reference evidence="1 2" key="1">
    <citation type="submission" date="2015-12" db="EMBL/GenBank/DDBJ databases">
        <title>Haloferax profundi sp. nov. isolated from the Discovery deep brine-seawater interface in the Red Sea.</title>
        <authorList>
            <person name="Zhang G."/>
            <person name="Stingl U."/>
            <person name="Rashid M."/>
        </authorList>
    </citation>
    <scope>NUCLEOTIDE SEQUENCE [LARGE SCALE GENOMIC DNA]</scope>
    <source>
        <strain evidence="1 2">SB29</strain>
    </source>
</reference>